<gene>
    <name evidence="11" type="ORF">ONB1V03_LOCUS11010</name>
</gene>
<dbReference type="GO" id="GO:0003727">
    <property type="term" value="F:single-stranded RNA binding"/>
    <property type="evidence" value="ECO:0007669"/>
    <property type="project" value="TreeGrafter"/>
</dbReference>
<keyword evidence="8" id="KW-0862">Zinc</keyword>
<evidence type="ECO:0000256" key="3">
    <source>
        <dbReference type="ARBA" id="ARBA00022490"/>
    </source>
</evidence>
<dbReference type="PROSITE" id="PS50157">
    <property type="entry name" value="ZINC_FINGER_C2H2_2"/>
    <property type="match status" value="1"/>
</dbReference>
<keyword evidence="7" id="KW-0539">Nucleus</keyword>
<evidence type="ECO:0000256" key="4">
    <source>
        <dbReference type="ARBA" id="ARBA00022737"/>
    </source>
</evidence>
<evidence type="ECO:0000256" key="7">
    <source>
        <dbReference type="ARBA" id="ARBA00023242"/>
    </source>
</evidence>
<reference evidence="11" key="1">
    <citation type="submission" date="2020-11" db="EMBL/GenBank/DDBJ databases">
        <authorList>
            <person name="Tran Van P."/>
        </authorList>
    </citation>
    <scope>NUCLEOTIDE SEQUENCE</scope>
</reference>
<dbReference type="GO" id="GO:0003677">
    <property type="term" value="F:DNA binding"/>
    <property type="evidence" value="ECO:0007669"/>
    <property type="project" value="UniProtKB-KW"/>
</dbReference>
<feature type="compositionally biased region" description="Low complexity" evidence="9">
    <location>
        <begin position="325"/>
        <end position="336"/>
    </location>
</feature>
<dbReference type="PROSITE" id="PS00028">
    <property type="entry name" value="ZINC_FINGER_C2H2_1"/>
    <property type="match status" value="2"/>
</dbReference>
<keyword evidence="8" id="KW-0863">Zinc-finger</keyword>
<keyword evidence="3" id="KW-0963">Cytoplasm</keyword>
<dbReference type="GO" id="GO:0003725">
    <property type="term" value="F:double-stranded RNA binding"/>
    <property type="evidence" value="ECO:0007669"/>
    <property type="project" value="TreeGrafter"/>
</dbReference>
<keyword evidence="4" id="KW-0677">Repeat</keyword>
<dbReference type="PANTHER" id="PTHR45762:SF21">
    <property type="entry name" value="ZINC FINGER RNA-BINDING PROTEIN"/>
    <property type="match status" value="1"/>
</dbReference>
<evidence type="ECO:0000256" key="9">
    <source>
        <dbReference type="SAM" id="MobiDB-lite"/>
    </source>
</evidence>
<dbReference type="GO" id="GO:0071011">
    <property type="term" value="C:precatalytic spliceosome"/>
    <property type="evidence" value="ECO:0007669"/>
    <property type="project" value="TreeGrafter"/>
</dbReference>
<evidence type="ECO:0000256" key="2">
    <source>
        <dbReference type="ARBA" id="ARBA00004496"/>
    </source>
</evidence>
<protein>
    <recommendedName>
        <fullName evidence="10">C2H2-type domain-containing protein</fullName>
    </recommendedName>
</protein>
<evidence type="ECO:0000313" key="12">
    <source>
        <dbReference type="Proteomes" id="UP000728032"/>
    </source>
</evidence>
<dbReference type="Proteomes" id="UP000728032">
    <property type="component" value="Unassembled WGS sequence"/>
</dbReference>
<dbReference type="AlphaFoldDB" id="A0A7R9QRS8"/>
<feature type="compositionally biased region" description="Polar residues" evidence="9">
    <location>
        <begin position="303"/>
        <end position="324"/>
    </location>
</feature>
<keyword evidence="5" id="KW-0694">RNA-binding</keyword>
<accession>A0A7R9QRS8</accession>
<dbReference type="SMART" id="SM00451">
    <property type="entry name" value="ZnF_U1"/>
    <property type="match status" value="2"/>
</dbReference>
<dbReference type="Gene3D" id="3.30.160.60">
    <property type="entry name" value="Classic Zinc Finger"/>
    <property type="match status" value="1"/>
</dbReference>
<feature type="region of interest" description="Disordered" evidence="9">
    <location>
        <begin position="303"/>
        <end position="350"/>
    </location>
</feature>
<feature type="domain" description="C2H2-type" evidence="10">
    <location>
        <begin position="483"/>
        <end position="512"/>
    </location>
</feature>
<evidence type="ECO:0000256" key="1">
    <source>
        <dbReference type="ARBA" id="ARBA00004123"/>
    </source>
</evidence>
<keyword evidence="12" id="KW-1185">Reference proteome</keyword>
<feature type="region of interest" description="Disordered" evidence="9">
    <location>
        <begin position="150"/>
        <end position="169"/>
    </location>
</feature>
<keyword evidence="6" id="KW-0238">DNA-binding</keyword>
<evidence type="ECO:0000259" key="10">
    <source>
        <dbReference type="PROSITE" id="PS50157"/>
    </source>
</evidence>
<dbReference type="InterPro" id="IPR003604">
    <property type="entry name" value="Matrin/U1-like-C_Znf_C2H2"/>
</dbReference>
<evidence type="ECO:0000256" key="6">
    <source>
        <dbReference type="ARBA" id="ARBA00023125"/>
    </source>
</evidence>
<dbReference type="SUPFAM" id="SSF57667">
    <property type="entry name" value="beta-beta-alpha zinc fingers"/>
    <property type="match status" value="1"/>
</dbReference>
<dbReference type="InterPro" id="IPR036236">
    <property type="entry name" value="Znf_C2H2_sf"/>
</dbReference>
<dbReference type="EMBL" id="OC922692">
    <property type="protein sequence ID" value="CAD7654363.1"/>
    <property type="molecule type" value="Genomic_DNA"/>
</dbReference>
<dbReference type="GO" id="GO:0005737">
    <property type="term" value="C:cytoplasm"/>
    <property type="evidence" value="ECO:0007669"/>
    <property type="project" value="UniProtKB-SubCell"/>
</dbReference>
<evidence type="ECO:0000256" key="8">
    <source>
        <dbReference type="PROSITE-ProRule" id="PRU00042"/>
    </source>
</evidence>
<name>A0A7R9QRS8_9ACAR</name>
<evidence type="ECO:0000313" key="11">
    <source>
        <dbReference type="EMBL" id="CAD7654363.1"/>
    </source>
</evidence>
<dbReference type="EMBL" id="CAJPVJ010007867">
    <property type="protein sequence ID" value="CAG2171550.1"/>
    <property type="molecule type" value="Genomic_DNA"/>
</dbReference>
<sequence>MNLYFTEEYVNQVLGQYHNSRSPIKRSVTPRMTPTTTSYADNRQHITPEFFATEELRRRQLNKSTFKGFDQRMGFGGMPLTSSQSRAATPMINPSTIAAVNESIVRQLSEPLITSDSFAIHSSFPTNGSGMASHTSRRGAMRSPRRAYKPTLINHTSPPKARSTGIPYSGNPMPYTAKVIDYQSNSGQGWQSVNRVRPLATVDQFPEVSPLGELNARPMRSLMTRHEILVQQNRTKRALQSVNALQAAIAAVSKRAPVAAKPTFQQLRPILKNTTKSGGQAPPIGDRFGRMRANQLVSAAKHTLTTKQTSLSSRRTLMGRQSTLSSQRSGVSRQQSTVGPLFQPNSGPSGLVVSKGSRVMRDSLAPGYESDGIIKIVDMEDQNIGFYCYHCDTYIDELQALGKHCKLYAHRNNMSRNAANPLQNPLNKKLISDQFIADDKLASIGLTADTVLRMELDRIPIECKHYYYIKGIRLQNPGGAHPYHCNFCDKSIDSLSAIDSHLSSDSHQKQEKRLTFAKFMAQSTEPIAGLEFVTEYTCADSGQPTYECQLCQKFHDSYDMYLHVCSFGHWIRVLKAFNPNETILDKISETPRVVKEIERRVADVQRRVGTGSVVRVNGKPNPSRRLRTVTPIRRPDATVEVIDIDVSDDEGMDKWMEMDYDLRRKCAIRVTTDVENARAERVLQALKDAVVKYYFDKIPVNTRNELMHKVITG</sequence>
<keyword evidence="8" id="KW-0479">Metal-binding</keyword>
<proteinExistence type="predicted"/>
<organism evidence="11">
    <name type="scientific">Oppiella nova</name>
    <dbReference type="NCBI Taxonomy" id="334625"/>
    <lineage>
        <taxon>Eukaryota</taxon>
        <taxon>Metazoa</taxon>
        <taxon>Ecdysozoa</taxon>
        <taxon>Arthropoda</taxon>
        <taxon>Chelicerata</taxon>
        <taxon>Arachnida</taxon>
        <taxon>Acari</taxon>
        <taxon>Acariformes</taxon>
        <taxon>Sarcoptiformes</taxon>
        <taxon>Oribatida</taxon>
        <taxon>Brachypylina</taxon>
        <taxon>Oppioidea</taxon>
        <taxon>Oppiidae</taxon>
        <taxon>Oppiella</taxon>
    </lineage>
</organism>
<dbReference type="PANTHER" id="PTHR45762">
    <property type="entry name" value="ZINC FINGER RNA-BINDING PROTEIN"/>
    <property type="match status" value="1"/>
</dbReference>
<comment type="subcellular location">
    <subcellularLocation>
        <location evidence="2">Cytoplasm</location>
    </subcellularLocation>
    <subcellularLocation>
        <location evidence="1">Nucleus</location>
    </subcellularLocation>
</comment>
<dbReference type="InterPro" id="IPR013087">
    <property type="entry name" value="Znf_C2H2_type"/>
</dbReference>
<dbReference type="GO" id="GO:0008270">
    <property type="term" value="F:zinc ion binding"/>
    <property type="evidence" value="ECO:0007669"/>
    <property type="project" value="UniProtKB-KW"/>
</dbReference>
<evidence type="ECO:0000256" key="5">
    <source>
        <dbReference type="ARBA" id="ARBA00022884"/>
    </source>
</evidence>
<dbReference type="OrthoDB" id="10589350at2759"/>